<dbReference type="OrthoDB" id="5397176at2"/>
<organism evidence="2 3">
    <name type="scientific">Geobacter pickeringii</name>
    <dbReference type="NCBI Taxonomy" id="345632"/>
    <lineage>
        <taxon>Bacteria</taxon>
        <taxon>Pseudomonadati</taxon>
        <taxon>Thermodesulfobacteriota</taxon>
        <taxon>Desulfuromonadia</taxon>
        <taxon>Geobacterales</taxon>
        <taxon>Geobacteraceae</taxon>
        <taxon>Geobacter</taxon>
    </lineage>
</organism>
<dbReference type="Proteomes" id="UP000057609">
    <property type="component" value="Chromosome"/>
</dbReference>
<feature type="transmembrane region" description="Helical" evidence="1">
    <location>
        <begin position="6"/>
        <end position="24"/>
    </location>
</feature>
<keyword evidence="1" id="KW-0812">Transmembrane</keyword>
<evidence type="ECO:0000313" key="2">
    <source>
        <dbReference type="EMBL" id="AJE04181.1"/>
    </source>
</evidence>
<evidence type="ECO:0000313" key="3">
    <source>
        <dbReference type="Proteomes" id="UP000057609"/>
    </source>
</evidence>
<accession>A0A0B5BJC8</accession>
<sequence>MHTFLMLLGLIFLAFAINLPFGYLRQGYEKFSFGWYFYVHISIPIIIYLRIKSGYSWKFIPLTLGGAFAGQLVGGLIQRRRQKNG</sequence>
<keyword evidence="1" id="KW-1133">Transmembrane helix</keyword>
<dbReference type="RefSeq" id="WP_039743952.1">
    <property type="nucleotide sequence ID" value="NZ_CP009788.1"/>
</dbReference>
<dbReference type="HOGENOM" id="CLU_166570_0_0_7"/>
<dbReference type="STRING" id="345632.GPICK_13185"/>
<evidence type="ECO:0000256" key="1">
    <source>
        <dbReference type="SAM" id="Phobius"/>
    </source>
</evidence>
<proteinExistence type="predicted"/>
<dbReference type="EMBL" id="CP009788">
    <property type="protein sequence ID" value="AJE04181.1"/>
    <property type="molecule type" value="Genomic_DNA"/>
</dbReference>
<protein>
    <submittedName>
        <fullName evidence="2">Uncharacterized protein</fullName>
    </submittedName>
</protein>
<name>A0A0B5BJC8_9BACT</name>
<gene>
    <name evidence="2" type="ORF">GPICK_13185</name>
</gene>
<reference evidence="2 3" key="1">
    <citation type="journal article" date="2015" name="Genome Announc.">
        <title>Complete Genome of Geobacter pickeringii G13T, a Metal-Reducing Isolate from Sedimentary Kaolin Deposits.</title>
        <authorList>
            <person name="Badalamenti J.P."/>
            <person name="Bond D.R."/>
        </authorList>
    </citation>
    <scope>NUCLEOTIDE SEQUENCE [LARGE SCALE GENOMIC DNA]</scope>
    <source>
        <strain evidence="2 3">G13</strain>
    </source>
</reference>
<feature type="transmembrane region" description="Helical" evidence="1">
    <location>
        <begin position="57"/>
        <end position="77"/>
    </location>
</feature>
<dbReference type="KEGG" id="gpi:GPICK_13185"/>
<feature type="transmembrane region" description="Helical" evidence="1">
    <location>
        <begin position="33"/>
        <end position="51"/>
    </location>
</feature>
<keyword evidence="1" id="KW-0472">Membrane</keyword>
<dbReference type="AlphaFoldDB" id="A0A0B5BJC8"/>
<keyword evidence="3" id="KW-1185">Reference proteome</keyword>